<evidence type="ECO:0000256" key="1">
    <source>
        <dbReference type="SAM" id="MobiDB-lite"/>
    </source>
</evidence>
<feature type="region of interest" description="Disordered" evidence="1">
    <location>
        <begin position="1"/>
        <end position="79"/>
    </location>
</feature>
<sequence length="104" mass="11940">MVTGVGESRDQCHRQHSKEQLRESRAASISIKQRAALARVHQQKEESNFGESKSTKSREQRRRSNTAEREGSVDDVRKGREAENLGWDLGVEGFHKQFQILESF</sequence>
<protein>
    <submittedName>
        <fullName evidence="2">Uncharacterized protein</fullName>
    </submittedName>
</protein>
<reference evidence="2 3" key="1">
    <citation type="journal article" date="2021" name="Commun. Biol.">
        <title>The genome of Shorea leprosula (Dipterocarpaceae) highlights the ecological relevance of drought in aseasonal tropical rainforests.</title>
        <authorList>
            <person name="Ng K.K.S."/>
            <person name="Kobayashi M.J."/>
            <person name="Fawcett J.A."/>
            <person name="Hatakeyama M."/>
            <person name="Paape T."/>
            <person name="Ng C.H."/>
            <person name="Ang C.C."/>
            <person name="Tnah L.H."/>
            <person name="Lee C.T."/>
            <person name="Nishiyama T."/>
            <person name="Sese J."/>
            <person name="O'Brien M.J."/>
            <person name="Copetti D."/>
            <person name="Mohd Noor M.I."/>
            <person name="Ong R.C."/>
            <person name="Putra M."/>
            <person name="Sireger I.Z."/>
            <person name="Indrioko S."/>
            <person name="Kosugi Y."/>
            <person name="Izuno A."/>
            <person name="Isagi Y."/>
            <person name="Lee S.L."/>
            <person name="Shimizu K.K."/>
        </authorList>
    </citation>
    <scope>NUCLEOTIDE SEQUENCE [LARGE SCALE GENOMIC DNA]</scope>
    <source>
        <strain evidence="2">214</strain>
    </source>
</reference>
<dbReference type="EMBL" id="BPVZ01000105">
    <property type="protein sequence ID" value="GKV34412.1"/>
    <property type="molecule type" value="Genomic_DNA"/>
</dbReference>
<feature type="compositionally biased region" description="Basic and acidic residues" evidence="1">
    <location>
        <begin position="42"/>
        <end position="58"/>
    </location>
</feature>
<comment type="caution">
    <text evidence="2">The sequence shown here is derived from an EMBL/GenBank/DDBJ whole genome shotgun (WGS) entry which is preliminary data.</text>
</comment>
<accession>A0AAV5LB74</accession>
<evidence type="ECO:0000313" key="3">
    <source>
        <dbReference type="Proteomes" id="UP001054252"/>
    </source>
</evidence>
<keyword evidence="3" id="KW-1185">Reference proteome</keyword>
<dbReference type="AlphaFoldDB" id="A0AAV5LB74"/>
<dbReference type="Proteomes" id="UP001054252">
    <property type="component" value="Unassembled WGS sequence"/>
</dbReference>
<proteinExistence type="predicted"/>
<feature type="compositionally biased region" description="Basic and acidic residues" evidence="1">
    <location>
        <begin position="7"/>
        <end position="25"/>
    </location>
</feature>
<feature type="compositionally biased region" description="Basic and acidic residues" evidence="1">
    <location>
        <begin position="65"/>
        <end position="79"/>
    </location>
</feature>
<name>A0AAV5LB74_9ROSI</name>
<organism evidence="2 3">
    <name type="scientific">Rubroshorea leprosula</name>
    <dbReference type="NCBI Taxonomy" id="152421"/>
    <lineage>
        <taxon>Eukaryota</taxon>
        <taxon>Viridiplantae</taxon>
        <taxon>Streptophyta</taxon>
        <taxon>Embryophyta</taxon>
        <taxon>Tracheophyta</taxon>
        <taxon>Spermatophyta</taxon>
        <taxon>Magnoliopsida</taxon>
        <taxon>eudicotyledons</taxon>
        <taxon>Gunneridae</taxon>
        <taxon>Pentapetalae</taxon>
        <taxon>rosids</taxon>
        <taxon>malvids</taxon>
        <taxon>Malvales</taxon>
        <taxon>Dipterocarpaceae</taxon>
        <taxon>Rubroshorea</taxon>
    </lineage>
</organism>
<gene>
    <name evidence="2" type="ORF">SLEP1_g42786</name>
</gene>
<evidence type="ECO:0000313" key="2">
    <source>
        <dbReference type="EMBL" id="GKV34412.1"/>
    </source>
</evidence>